<dbReference type="InterPro" id="IPR012337">
    <property type="entry name" value="RNaseH-like_sf"/>
</dbReference>
<dbReference type="GO" id="GO:0046983">
    <property type="term" value="F:protein dimerization activity"/>
    <property type="evidence" value="ECO:0007669"/>
    <property type="project" value="InterPro"/>
</dbReference>
<feature type="domain" description="HAT C-terminal dimerisation" evidence="2">
    <location>
        <begin position="214"/>
        <end position="293"/>
    </location>
</feature>
<dbReference type="GO" id="GO:0006357">
    <property type="term" value="P:regulation of transcription by RNA polymerase II"/>
    <property type="evidence" value="ECO:0007669"/>
    <property type="project" value="TreeGrafter"/>
</dbReference>
<dbReference type="Proteomes" id="UP000237271">
    <property type="component" value="Unassembled WGS sequence"/>
</dbReference>
<dbReference type="OrthoDB" id="128629at2759"/>
<feature type="region of interest" description="Disordered" evidence="1">
    <location>
        <begin position="172"/>
        <end position="200"/>
    </location>
</feature>
<dbReference type="InterPro" id="IPR052717">
    <property type="entry name" value="Vacuolar_transposase_reg"/>
</dbReference>
<evidence type="ECO:0000313" key="4">
    <source>
        <dbReference type="Proteomes" id="UP000237271"/>
    </source>
</evidence>
<evidence type="ECO:0000313" key="3">
    <source>
        <dbReference type="EMBL" id="POM73549.1"/>
    </source>
</evidence>
<name>A0A2P4Y793_9STRA</name>
<dbReference type="PANTHER" id="PTHR46169">
    <property type="entry name" value="DNA REPLICATION-RELATED ELEMENT FACTOR, ISOFORM A"/>
    <property type="match status" value="1"/>
</dbReference>
<evidence type="ECO:0000256" key="1">
    <source>
        <dbReference type="SAM" id="MobiDB-lite"/>
    </source>
</evidence>
<dbReference type="EMBL" id="NCKW01005089">
    <property type="protein sequence ID" value="POM73549.1"/>
    <property type="molecule type" value="Genomic_DNA"/>
</dbReference>
<accession>A0A2P4Y793</accession>
<dbReference type="InterPro" id="IPR008906">
    <property type="entry name" value="HATC_C_dom"/>
</dbReference>
<evidence type="ECO:0000259" key="2">
    <source>
        <dbReference type="Pfam" id="PF05699"/>
    </source>
</evidence>
<dbReference type="PANTHER" id="PTHR46169:SF29">
    <property type="entry name" value="DNA REPLICATION-RELATED ELEMENT FACTOR, ISOFORM A"/>
    <property type="match status" value="1"/>
</dbReference>
<feature type="compositionally biased region" description="Polar residues" evidence="1">
    <location>
        <begin position="172"/>
        <end position="196"/>
    </location>
</feature>
<dbReference type="SUPFAM" id="SSF53098">
    <property type="entry name" value="Ribonuclease H-like"/>
    <property type="match status" value="1"/>
</dbReference>
<keyword evidence="4" id="KW-1185">Reference proteome</keyword>
<sequence>MDMLQRMIRLRPTLDKFFAYLCSPEGIKEFDDVYQMLQAPTSEEWFVIQCLVKLLSPFSAVSDHLGGDTYPTLVMVHASIRTLKLLLCDYTIFDDLYAPLEREPFASSVVSMMKSLRRSFVTLLERRFEKLDDNLLWISLLDPYFTNSDLLTAAETKRAKKRLKEEMLALAQSASSNTSNLHEPTTTASSRLTTRKPSSDARSLEKECEWEFKNYMRMSSAAQVEEQMHPSSLDWWRDNAKAFPRVAPLARKWLGCIATSVPSERAFCTAGNTITKRHSALTDDTVSDIGFISENKSQ</sequence>
<organism evidence="3 4">
    <name type="scientific">Phytophthora palmivora</name>
    <dbReference type="NCBI Taxonomy" id="4796"/>
    <lineage>
        <taxon>Eukaryota</taxon>
        <taxon>Sar</taxon>
        <taxon>Stramenopiles</taxon>
        <taxon>Oomycota</taxon>
        <taxon>Peronosporomycetes</taxon>
        <taxon>Peronosporales</taxon>
        <taxon>Peronosporaceae</taxon>
        <taxon>Phytophthora</taxon>
    </lineage>
</organism>
<dbReference type="AlphaFoldDB" id="A0A2P4Y793"/>
<protein>
    <recommendedName>
        <fullName evidence="2">HAT C-terminal dimerisation domain-containing protein</fullName>
    </recommendedName>
</protein>
<reference evidence="3 4" key="1">
    <citation type="journal article" date="2017" name="Genome Biol. Evol.">
        <title>Phytophthora megakarya and P. palmivora, closely related causal agents of cacao black pod rot, underwent increases in genome sizes and gene numbers by different mechanisms.</title>
        <authorList>
            <person name="Ali S.S."/>
            <person name="Shao J."/>
            <person name="Lary D.J."/>
            <person name="Kronmiller B."/>
            <person name="Shen D."/>
            <person name="Strem M.D."/>
            <person name="Amoako-Attah I."/>
            <person name="Akrofi A.Y."/>
            <person name="Begoude B.A."/>
            <person name="Ten Hoopen G.M."/>
            <person name="Coulibaly K."/>
            <person name="Kebe B.I."/>
            <person name="Melnick R.L."/>
            <person name="Guiltinan M.J."/>
            <person name="Tyler B.M."/>
            <person name="Meinhardt L.W."/>
            <person name="Bailey B.A."/>
        </authorList>
    </citation>
    <scope>NUCLEOTIDE SEQUENCE [LARGE SCALE GENOMIC DNA]</scope>
    <source>
        <strain evidence="4">sbr112.9</strain>
    </source>
</reference>
<dbReference type="GO" id="GO:0005634">
    <property type="term" value="C:nucleus"/>
    <property type="evidence" value="ECO:0007669"/>
    <property type="project" value="TreeGrafter"/>
</dbReference>
<comment type="caution">
    <text evidence="3">The sequence shown here is derived from an EMBL/GenBank/DDBJ whole genome shotgun (WGS) entry which is preliminary data.</text>
</comment>
<gene>
    <name evidence="3" type="ORF">PHPALM_9594</name>
</gene>
<proteinExistence type="predicted"/>
<dbReference type="Pfam" id="PF05699">
    <property type="entry name" value="Dimer_Tnp_hAT"/>
    <property type="match status" value="1"/>
</dbReference>